<feature type="domain" description="N-acetyltransferase" evidence="1">
    <location>
        <begin position="11"/>
        <end position="158"/>
    </location>
</feature>
<dbReference type="AlphaFoldDB" id="A0A955LFZ2"/>
<dbReference type="EMBL" id="JAGQKX010000011">
    <property type="protein sequence ID" value="MCA9389927.1"/>
    <property type="molecule type" value="Genomic_DNA"/>
</dbReference>
<accession>A0A955LFZ2</accession>
<dbReference type="SUPFAM" id="SSF55729">
    <property type="entry name" value="Acyl-CoA N-acyltransferases (Nat)"/>
    <property type="match status" value="1"/>
</dbReference>
<dbReference type="PROSITE" id="PS51186">
    <property type="entry name" value="GNAT"/>
    <property type="match status" value="1"/>
</dbReference>
<evidence type="ECO:0000313" key="3">
    <source>
        <dbReference type="Proteomes" id="UP000701698"/>
    </source>
</evidence>
<dbReference type="Proteomes" id="UP000701698">
    <property type="component" value="Unassembled WGS sequence"/>
</dbReference>
<gene>
    <name evidence="2" type="ORF">KC571_00835</name>
</gene>
<evidence type="ECO:0000259" key="1">
    <source>
        <dbReference type="PROSITE" id="PS51186"/>
    </source>
</evidence>
<reference evidence="2" key="2">
    <citation type="journal article" date="2021" name="Microbiome">
        <title>Successional dynamics and alternative stable states in a saline activated sludge microbial community over 9 years.</title>
        <authorList>
            <person name="Wang Y."/>
            <person name="Ye J."/>
            <person name="Ju F."/>
            <person name="Liu L."/>
            <person name="Boyd J.A."/>
            <person name="Deng Y."/>
            <person name="Parks D.H."/>
            <person name="Jiang X."/>
            <person name="Yin X."/>
            <person name="Woodcroft B.J."/>
            <person name="Tyson G.W."/>
            <person name="Hugenholtz P."/>
            <person name="Polz M.F."/>
            <person name="Zhang T."/>
        </authorList>
    </citation>
    <scope>NUCLEOTIDE SEQUENCE</scope>
    <source>
        <strain evidence="2">HKST-UBA01</strain>
    </source>
</reference>
<dbReference type="InterPro" id="IPR016181">
    <property type="entry name" value="Acyl_CoA_acyltransferase"/>
</dbReference>
<protein>
    <submittedName>
        <fullName evidence="2">GNAT family N-acetyltransferase</fullName>
    </submittedName>
</protein>
<proteinExistence type="predicted"/>
<name>A0A955LFZ2_UNCKA</name>
<dbReference type="Gene3D" id="3.40.630.30">
    <property type="match status" value="1"/>
</dbReference>
<evidence type="ECO:0000313" key="2">
    <source>
        <dbReference type="EMBL" id="MCA9389927.1"/>
    </source>
</evidence>
<dbReference type="Pfam" id="PF00583">
    <property type="entry name" value="Acetyltransf_1"/>
    <property type="match status" value="1"/>
</dbReference>
<dbReference type="InterPro" id="IPR000182">
    <property type="entry name" value="GNAT_dom"/>
</dbReference>
<comment type="caution">
    <text evidence="2">The sequence shown here is derived from an EMBL/GenBank/DDBJ whole genome shotgun (WGS) entry which is preliminary data.</text>
</comment>
<dbReference type="GO" id="GO:0016747">
    <property type="term" value="F:acyltransferase activity, transferring groups other than amino-acyl groups"/>
    <property type="evidence" value="ECO:0007669"/>
    <property type="project" value="InterPro"/>
</dbReference>
<sequence>MNKNRVESVRLLGKDLTSHELSVINTLRKQEFGSASEISPQPNNDDWVKNYFLIRDGDDSLLAFGRLHEVDIEFKAEAYSIFGIATIVSVIKGKGYGTLLMQSIKHFIEMSGKSAIGFCNADLSPFYRKCGYGILSASGNRFLYRDSEGELHASKYGNDDVIYLGGDDGLIPKIIENNEDSVYLARPHW</sequence>
<organism evidence="2 3">
    <name type="scientific">candidate division WWE3 bacterium</name>
    <dbReference type="NCBI Taxonomy" id="2053526"/>
    <lineage>
        <taxon>Bacteria</taxon>
        <taxon>Katanobacteria</taxon>
    </lineage>
</organism>
<reference evidence="2" key="1">
    <citation type="submission" date="2020-04" db="EMBL/GenBank/DDBJ databases">
        <authorList>
            <person name="Zhang T."/>
        </authorList>
    </citation>
    <scope>NUCLEOTIDE SEQUENCE</scope>
    <source>
        <strain evidence="2">HKST-UBA01</strain>
    </source>
</reference>